<evidence type="ECO:0000313" key="5">
    <source>
        <dbReference type="Proteomes" id="UP001595847"/>
    </source>
</evidence>
<dbReference type="InterPro" id="IPR001128">
    <property type="entry name" value="Cyt_P450"/>
</dbReference>
<evidence type="ECO:0000313" key="4">
    <source>
        <dbReference type="EMBL" id="MFC3994733.1"/>
    </source>
</evidence>
<dbReference type="CDD" id="cd11031">
    <property type="entry name" value="Cyp158A-like"/>
    <property type="match status" value="1"/>
</dbReference>
<keyword evidence="2" id="KW-0503">Monooxygenase</keyword>
<dbReference type="Gene3D" id="1.10.630.10">
    <property type="entry name" value="Cytochrome P450"/>
    <property type="match status" value="1"/>
</dbReference>
<keyword evidence="2" id="KW-0479">Metal-binding</keyword>
<keyword evidence="2" id="KW-0349">Heme</keyword>
<dbReference type="InterPro" id="IPR017972">
    <property type="entry name" value="Cyt_P450_CS"/>
</dbReference>
<keyword evidence="2" id="KW-0408">Iron</keyword>
<protein>
    <submittedName>
        <fullName evidence="4">Cytochrome P450</fullName>
    </submittedName>
</protein>
<accession>A0ABV8FH91</accession>
<dbReference type="Proteomes" id="UP001595847">
    <property type="component" value="Unassembled WGS sequence"/>
</dbReference>
<proteinExistence type="inferred from homology"/>
<feature type="region of interest" description="Disordered" evidence="3">
    <location>
        <begin position="1"/>
        <end position="20"/>
    </location>
</feature>
<reference evidence="5" key="1">
    <citation type="journal article" date="2019" name="Int. J. Syst. Evol. Microbiol.">
        <title>The Global Catalogue of Microorganisms (GCM) 10K type strain sequencing project: providing services to taxonomists for standard genome sequencing and annotation.</title>
        <authorList>
            <consortium name="The Broad Institute Genomics Platform"/>
            <consortium name="The Broad Institute Genome Sequencing Center for Infectious Disease"/>
            <person name="Wu L."/>
            <person name="Ma J."/>
        </authorList>
    </citation>
    <scope>NUCLEOTIDE SEQUENCE [LARGE SCALE GENOMIC DNA]</scope>
    <source>
        <strain evidence="5">TBRC 1826</strain>
    </source>
</reference>
<evidence type="ECO:0000256" key="3">
    <source>
        <dbReference type="SAM" id="MobiDB-lite"/>
    </source>
</evidence>
<gene>
    <name evidence="4" type="ORF">ACFOVU_02325</name>
</gene>
<keyword evidence="2" id="KW-0560">Oxidoreductase</keyword>
<evidence type="ECO:0000256" key="1">
    <source>
        <dbReference type="ARBA" id="ARBA00010617"/>
    </source>
</evidence>
<dbReference type="PRINTS" id="PR00385">
    <property type="entry name" value="P450"/>
</dbReference>
<dbReference type="PANTHER" id="PTHR46696:SF1">
    <property type="entry name" value="CYTOCHROME P450 YJIB-RELATED"/>
    <property type="match status" value="1"/>
</dbReference>
<name>A0ABV8FH91_9ACTN</name>
<dbReference type="RefSeq" id="WP_378529583.1">
    <property type="nucleotide sequence ID" value="NZ_JBHSBH010000003.1"/>
</dbReference>
<dbReference type="PRINTS" id="PR00359">
    <property type="entry name" value="BP450"/>
</dbReference>
<dbReference type="Pfam" id="PF00067">
    <property type="entry name" value="p450"/>
    <property type="match status" value="1"/>
</dbReference>
<evidence type="ECO:0000256" key="2">
    <source>
        <dbReference type="RuleBase" id="RU000461"/>
    </source>
</evidence>
<dbReference type="InterPro" id="IPR036396">
    <property type="entry name" value="Cyt_P450_sf"/>
</dbReference>
<sequence>MTADPEPSAFPFPNADPLSVPRALGRARTAGAPIRVRPPYGRPAWLVTDHEDARTVLASPDFGRDAARAGIPDDDVPRITPVDPISGSILAMDPPDHTRVRRLIGRVFTPRRVEGLRPRAQGIADRLADDLIADGPPADLLDRFALPIPLEVICELLGVPHQDRARFAAWSDAFLSTSGLTVEDALHSLSLLNGYLSGLIAQRTAHPTDDLIGALTQVHDEGGPVTAEEVLGLVRGLLVGGYETSSLQIANFVLLLLRGDGYTRLAADASLIPNAVEELLRYVPLSPLGSLPRYALTDVEVGGVLIRAGESVLVELSAANRDPGVFDDPEVLDLERPAAGHLGFGHGIHHCVGAALARMELQVAVGTLTRRFPHLALTVAEEAIEWRENFIRGPQRLPVTW</sequence>
<dbReference type="PROSITE" id="PS00086">
    <property type="entry name" value="CYTOCHROME_P450"/>
    <property type="match status" value="1"/>
</dbReference>
<keyword evidence="5" id="KW-1185">Reference proteome</keyword>
<dbReference type="InterPro" id="IPR002397">
    <property type="entry name" value="Cyt_P450_B"/>
</dbReference>
<dbReference type="PANTHER" id="PTHR46696">
    <property type="entry name" value="P450, PUTATIVE (EUROFUNG)-RELATED"/>
    <property type="match status" value="1"/>
</dbReference>
<comment type="caution">
    <text evidence="4">The sequence shown here is derived from an EMBL/GenBank/DDBJ whole genome shotgun (WGS) entry which is preliminary data.</text>
</comment>
<dbReference type="EMBL" id="JBHSBH010000003">
    <property type="protein sequence ID" value="MFC3994733.1"/>
    <property type="molecule type" value="Genomic_DNA"/>
</dbReference>
<comment type="similarity">
    <text evidence="1 2">Belongs to the cytochrome P450 family.</text>
</comment>
<dbReference type="SUPFAM" id="SSF48264">
    <property type="entry name" value="Cytochrome P450"/>
    <property type="match status" value="1"/>
</dbReference>
<organism evidence="4 5">
    <name type="scientific">Nocardiopsis sediminis</name>
    <dbReference type="NCBI Taxonomy" id="1778267"/>
    <lineage>
        <taxon>Bacteria</taxon>
        <taxon>Bacillati</taxon>
        <taxon>Actinomycetota</taxon>
        <taxon>Actinomycetes</taxon>
        <taxon>Streptosporangiales</taxon>
        <taxon>Nocardiopsidaceae</taxon>
        <taxon>Nocardiopsis</taxon>
    </lineage>
</organism>